<protein>
    <submittedName>
        <fullName evidence="2">Uncharacterized protein</fullName>
    </submittedName>
</protein>
<keyword evidence="1" id="KW-1133">Transmembrane helix</keyword>
<name>A0A1E5IS06_SHECO</name>
<comment type="caution">
    <text evidence="2">The sequence shown here is derived from an EMBL/GenBank/DDBJ whole genome shotgun (WGS) entry which is preliminary data.</text>
</comment>
<sequence>MGYSQNIFLLLEKHPYNKMAYLIRCGYISRLCVLIKITFLSLVLVGAVGSMSIIVGVLSEDNIAKYGGDFLVFILKSLPSTEALTNRSLG</sequence>
<evidence type="ECO:0000256" key="1">
    <source>
        <dbReference type="SAM" id="Phobius"/>
    </source>
</evidence>
<dbReference type="AlphaFoldDB" id="A0A1E5IS06"/>
<keyword evidence="1" id="KW-0472">Membrane</keyword>
<organism evidence="2 3">
    <name type="scientific">Shewanella colwelliana</name>
    <name type="common">Alteromonas colwelliana</name>
    <dbReference type="NCBI Taxonomy" id="23"/>
    <lineage>
        <taxon>Bacteria</taxon>
        <taxon>Pseudomonadati</taxon>
        <taxon>Pseudomonadota</taxon>
        <taxon>Gammaproteobacteria</taxon>
        <taxon>Alteromonadales</taxon>
        <taxon>Shewanellaceae</taxon>
        <taxon>Shewanella</taxon>
    </lineage>
</organism>
<gene>
    <name evidence="2" type="ORF">BEL05_13720</name>
</gene>
<evidence type="ECO:0000313" key="3">
    <source>
        <dbReference type="Proteomes" id="UP000095230"/>
    </source>
</evidence>
<feature type="transmembrane region" description="Helical" evidence="1">
    <location>
        <begin position="33"/>
        <end position="58"/>
    </location>
</feature>
<dbReference type="Proteomes" id="UP000095230">
    <property type="component" value="Unassembled WGS sequence"/>
</dbReference>
<dbReference type="EMBL" id="MCBT01000043">
    <property type="protein sequence ID" value="OEG73320.1"/>
    <property type="molecule type" value="Genomic_DNA"/>
</dbReference>
<accession>A0A1E5IS06</accession>
<reference evidence="2 3" key="1">
    <citation type="submission" date="2016-07" db="EMBL/GenBank/DDBJ databases">
        <title>Whole-genome of two Shewanella species isolated from a digestive organ of sea cucumber Apostichopus japonicus Selenka 1867.</title>
        <authorList>
            <person name="Hong H.-H."/>
            <person name="Choi H."/>
            <person name="Cheon S."/>
            <person name="Oh J.-S."/>
            <person name="Lee H.-G."/>
            <person name="Park C."/>
        </authorList>
    </citation>
    <scope>NUCLEOTIDE SEQUENCE [LARGE SCALE GENOMIC DNA]</scope>
    <source>
        <strain evidence="2 3">CSB03KR</strain>
    </source>
</reference>
<evidence type="ECO:0000313" key="2">
    <source>
        <dbReference type="EMBL" id="OEG73320.1"/>
    </source>
</evidence>
<proteinExistence type="predicted"/>
<keyword evidence="1" id="KW-0812">Transmembrane</keyword>